<organism evidence="8 9">
    <name type="scientific">Streptomyces luteoverticillatus</name>
    <name type="common">Streptoverticillium luteoverticillatus</name>
    <dbReference type="NCBI Taxonomy" id="66425"/>
    <lineage>
        <taxon>Bacteria</taxon>
        <taxon>Bacillati</taxon>
        <taxon>Actinomycetota</taxon>
        <taxon>Actinomycetes</taxon>
        <taxon>Kitasatosporales</taxon>
        <taxon>Streptomycetaceae</taxon>
        <taxon>Streptomyces</taxon>
    </lineage>
</organism>
<feature type="region of interest" description="Disordered" evidence="6">
    <location>
        <begin position="489"/>
        <end position="510"/>
    </location>
</feature>
<feature type="transmembrane region" description="Helical" evidence="7">
    <location>
        <begin position="141"/>
        <end position="169"/>
    </location>
</feature>
<keyword evidence="4 7" id="KW-1133">Transmembrane helix</keyword>
<feature type="transmembrane region" description="Helical" evidence="7">
    <location>
        <begin position="238"/>
        <end position="259"/>
    </location>
</feature>
<keyword evidence="5 7" id="KW-0472">Membrane</keyword>
<evidence type="ECO:0000256" key="7">
    <source>
        <dbReference type="SAM" id="Phobius"/>
    </source>
</evidence>
<feature type="transmembrane region" description="Helical" evidence="7">
    <location>
        <begin position="280"/>
        <end position="302"/>
    </location>
</feature>
<sequence length="510" mass="52155">MDFGSPRGFNALVRNTARTARGDGVTEDGTAIAGKTPGEKNQRGKALRQQAQREQASAGLEASALRPLNVLAIAVSAVSPTTAVFLVYGTGLASAGTGVVYAFLIGAVIVLAMAVCYAETGSLFPSAGGAYTIVHRALGPVWGGLATVLFLLLGLVTTASVCTAAATYLSGLVPGGLPVGWTALAMLAAITALSMGRIAPASWVATAMLLLELVVILAFTGCALAHVAPDSHPFTHPVVPGASGLIAAVVPALFAFNGYDWPLYFAEETRGSRRALPRAVVWAAGVSVVVEVLAVAAATFAVRDVGRTAADGSPLSLIAHQVMGPTGATVLLAGVVVAMFDTGLSANLGYARVYYAAARDGMLPGALGRFFGYASPRSRVPVHGFVFLFVGNGVLCVFSSLNDLITFTGVVTVTVCLLVAVAALVCRVRARRDTPGDRPPFRMPLWPVPPLVVVAGVAVALTQQSTRDLIVVGVVCLIATAGYAVARRPGGAGGGRRQQGDPPSAPVSRA</sequence>
<feature type="transmembrane region" description="Helical" evidence="7">
    <location>
        <begin position="407"/>
        <end position="425"/>
    </location>
</feature>
<reference evidence="8 9" key="1">
    <citation type="submission" date="2018-12" db="EMBL/GenBank/DDBJ databases">
        <title>The whole draft genome of Streptomyce luteoverticillatus CGMCC 15060.</title>
        <authorList>
            <person name="Feng Z."/>
            <person name="Chen G."/>
            <person name="Zhang J."/>
            <person name="Zhu H."/>
            <person name="Yu X."/>
            <person name="Zhang W."/>
            <person name="Zhang X."/>
        </authorList>
    </citation>
    <scope>NUCLEOTIDE SEQUENCE [LARGE SCALE GENOMIC DNA]</scope>
    <source>
        <strain evidence="8 9">CGMCC 15060</strain>
    </source>
</reference>
<dbReference type="EMBL" id="CP034587">
    <property type="protein sequence ID" value="AZQ70540.1"/>
    <property type="molecule type" value="Genomic_DNA"/>
</dbReference>
<dbReference type="InterPro" id="IPR002293">
    <property type="entry name" value="AA/rel_permease1"/>
</dbReference>
<evidence type="ECO:0000313" key="9">
    <source>
        <dbReference type="Proteomes" id="UP000267900"/>
    </source>
</evidence>
<feature type="transmembrane region" description="Helical" evidence="7">
    <location>
        <begin position="175"/>
        <end position="196"/>
    </location>
</feature>
<protein>
    <submittedName>
        <fullName evidence="8">APC family permease</fullName>
    </submittedName>
</protein>
<dbReference type="PANTHER" id="PTHR42770:SF7">
    <property type="entry name" value="MEMBRANE PROTEIN"/>
    <property type="match status" value="1"/>
</dbReference>
<evidence type="ECO:0000256" key="2">
    <source>
        <dbReference type="ARBA" id="ARBA00022475"/>
    </source>
</evidence>
<dbReference type="GO" id="GO:0005886">
    <property type="term" value="C:plasma membrane"/>
    <property type="evidence" value="ECO:0007669"/>
    <property type="project" value="UniProtKB-SubCell"/>
</dbReference>
<accession>A0A3Q9FW58</accession>
<feature type="transmembrane region" description="Helical" evidence="7">
    <location>
        <begin position="322"/>
        <end position="340"/>
    </location>
</feature>
<keyword evidence="2" id="KW-1003">Cell membrane</keyword>
<proteinExistence type="predicted"/>
<gene>
    <name evidence="8" type="ORF">EKH77_04305</name>
</gene>
<evidence type="ECO:0000256" key="3">
    <source>
        <dbReference type="ARBA" id="ARBA00022692"/>
    </source>
</evidence>
<dbReference type="InterPro" id="IPR050367">
    <property type="entry name" value="APC_superfamily"/>
</dbReference>
<comment type="subcellular location">
    <subcellularLocation>
        <location evidence="1">Cell membrane</location>
        <topology evidence="1">Multi-pass membrane protein</topology>
    </subcellularLocation>
</comment>
<dbReference type="AlphaFoldDB" id="A0A3Q9FW58"/>
<dbReference type="PANTHER" id="PTHR42770">
    <property type="entry name" value="AMINO ACID TRANSPORTER-RELATED"/>
    <property type="match status" value="1"/>
</dbReference>
<feature type="transmembrane region" description="Helical" evidence="7">
    <location>
        <begin position="469"/>
        <end position="486"/>
    </location>
</feature>
<dbReference type="Pfam" id="PF13520">
    <property type="entry name" value="AA_permease_2"/>
    <property type="match status" value="1"/>
</dbReference>
<feature type="transmembrane region" description="Helical" evidence="7">
    <location>
        <begin position="203"/>
        <end position="226"/>
    </location>
</feature>
<feature type="transmembrane region" description="Helical" evidence="7">
    <location>
        <begin position="100"/>
        <end position="120"/>
    </location>
</feature>
<feature type="transmembrane region" description="Helical" evidence="7">
    <location>
        <begin position="380"/>
        <end position="401"/>
    </location>
</feature>
<dbReference type="Gene3D" id="1.20.1740.10">
    <property type="entry name" value="Amino acid/polyamine transporter I"/>
    <property type="match status" value="1"/>
</dbReference>
<keyword evidence="3 7" id="KW-0812">Transmembrane</keyword>
<dbReference type="Proteomes" id="UP000267900">
    <property type="component" value="Chromosome"/>
</dbReference>
<feature type="transmembrane region" description="Helical" evidence="7">
    <location>
        <begin position="68"/>
        <end position="88"/>
    </location>
</feature>
<dbReference type="GO" id="GO:0022857">
    <property type="term" value="F:transmembrane transporter activity"/>
    <property type="evidence" value="ECO:0007669"/>
    <property type="project" value="InterPro"/>
</dbReference>
<dbReference type="OrthoDB" id="9762947at2"/>
<feature type="region of interest" description="Disordered" evidence="6">
    <location>
        <begin position="20"/>
        <end position="45"/>
    </location>
</feature>
<dbReference type="PIRSF" id="PIRSF006060">
    <property type="entry name" value="AA_transporter"/>
    <property type="match status" value="1"/>
</dbReference>
<evidence type="ECO:0000256" key="5">
    <source>
        <dbReference type="ARBA" id="ARBA00023136"/>
    </source>
</evidence>
<name>A0A3Q9FW58_STRLT</name>
<evidence type="ECO:0000313" key="8">
    <source>
        <dbReference type="EMBL" id="AZQ70540.1"/>
    </source>
</evidence>
<feature type="transmembrane region" description="Helical" evidence="7">
    <location>
        <begin position="445"/>
        <end position="463"/>
    </location>
</feature>
<evidence type="ECO:0000256" key="1">
    <source>
        <dbReference type="ARBA" id="ARBA00004651"/>
    </source>
</evidence>
<keyword evidence="9" id="KW-1185">Reference proteome</keyword>
<evidence type="ECO:0000256" key="4">
    <source>
        <dbReference type="ARBA" id="ARBA00022989"/>
    </source>
</evidence>
<evidence type="ECO:0000256" key="6">
    <source>
        <dbReference type="SAM" id="MobiDB-lite"/>
    </source>
</evidence>